<dbReference type="EC" id="2.8.2.-" evidence="3"/>
<keyword evidence="6" id="KW-1185">Reference proteome</keyword>
<dbReference type="EMBL" id="JAXUIC010000012">
    <property type="protein sequence ID" value="KAK4557572.1"/>
    <property type="molecule type" value="Genomic_DNA"/>
</dbReference>
<reference evidence="5 6" key="1">
    <citation type="journal article" date="2023" name="G3 (Bethesda)">
        <title>A haplotype-resolved chromosome-scale genome for Quercus rubra L. provides insights into the genetics of adaptive traits for red oak species.</title>
        <authorList>
            <person name="Kapoor B."/>
            <person name="Jenkins J."/>
            <person name="Schmutz J."/>
            <person name="Zhebentyayeva T."/>
            <person name="Kuelheim C."/>
            <person name="Coggeshall M."/>
            <person name="Heim C."/>
            <person name="Lasky J.R."/>
            <person name="Leites L."/>
            <person name="Islam-Faridi N."/>
            <person name="Romero-Severson J."/>
            <person name="DeLeo V.L."/>
            <person name="Lucas S.M."/>
            <person name="Lazic D."/>
            <person name="Gailing O."/>
            <person name="Carlson J."/>
            <person name="Staton M."/>
        </authorList>
    </citation>
    <scope>NUCLEOTIDE SEQUENCE [LARGE SCALE GENOMIC DNA]</scope>
    <source>
        <strain evidence="5">Pseudo-F2</strain>
    </source>
</reference>
<dbReference type="GO" id="GO:0008146">
    <property type="term" value="F:sulfotransferase activity"/>
    <property type="evidence" value="ECO:0007669"/>
    <property type="project" value="InterPro"/>
</dbReference>
<evidence type="ECO:0000313" key="5">
    <source>
        <dbReference type="EMBL" id="KAK4557572.1"/>
    </source>
</evidence>
<dbReference type="PANTHER" id="PTHR11783">
    <property type="entry name" value="SULFOTRANSFERASE SULT"/>
    <property type="match status" value="1"/>
</dbReference>
<keyword evidence="2 3" id="KW-0808">Transferase</keyword>
<dbReference type="InterPro" id="IPR000863">
    <property type="entry name" value="Sulfotransferase_dom"/>
</dbReference>
<dbReference type="AlphaFoldDB" id="A0AAN7DX95"/>
<dbReference type="Gene3D" id="3.40.50.300">
    <property type="entry name" value="P-loop containing nucleotide triphosphate hydrolases"/>
    <property type="match status" value="1"/>
</dbReference>
<evidence type="ECO:0000259" key="4">
    <source>
        <dbReference type="Pfam" id="PF00685"/>
    </source>
</evidence>
<evidence type="ECO:0000256" key="2">
    <source>
        <dbReference type="ARBA" id="ARBA00022679"/>
    </source>
</evidence>
<feature type="domain" description="Sulfotransferase" evidence="4">
    <location>
        <begin position="34"/>
        <end position="301"/>
    </location>
</feature>
<sequence>MNYYQYEGFWYPFFHIVNLPNKKRMLEHFKPQHKQVILSSFPKCGTTWLKALAFAITTRSCESEPTNLLLTRLSHDCVPFIEFQISSSQPKLILDVPLVSTHIPYTSLPKSVINSGCKIVYICRDPNDTFVSLYHFYYKVNTKEELPTNEIIEEDVFECFCQGLTACGPFWDDLLGYWRASLESPKRILFIKYEDLKNETVYWVKKLAQFIGYPFSLEEEDKGMIQKIINFCSFENMSNLEVNKNGAVTLEVGIKKHEVDTFELKNNIYFRKGNIGDWKNHLTPTMATRIDQITEQKLASYGLT</sequence>
<dbReference type="SUPFAM" id="SSF52540">
    <property type="entry name" value="P-loop containing nucleoside triphosphate hydrolases"/>
    <property type="match status" value="1"/>
</dbReference>
<comment type="similarity">
    <text evidence="1 3">Belongs to the sulfotransferase 1 family.</text>
</comment>
<proteinExistence type="inferred from homology"/>
<gene>
    <name evidence="5" type="ORF">RGQ29_007364</name>
</gene>
<protein>
    <recommendedName>
        <fullName evidence="3">Sulfotransferase</fullName>
        <ecNumber evidence="3">2.8.2.-</ecNumber>
    </recommendedName>
</protein>
<evidence type="ECO:0000256" key="3">
    <source>
        <dbReference type="RuleBase" id="RU361155"/>
    </source>
</evidence>
<dbReference type="Proteomes" id="UP001324115">
    <property type="component" value="Unassembled WGS sequence"/>
</dbReference>
<dbReference type="Pfam" id="PF00685">
    <property type="entry name" value="Sulfotransfer_1"/>
    <property type="match status" value="1"/>
</dbReference>
<evidence type="ECO:0000256" key="1">
    <source>
        <dbReference type="ARBA" id="ARBA00005771"/>
    </source>
</evidence>
<dbReference type="InterPro" id="IPR027417">
    <property type="entry name" value="P-loop_NTPase"/>
</dbReference>
<evidence type="ECO:0000313" key="6">
    <source>
        <dbReference type="Proteomes" id="UP001324115"/>
    </source>
</evidence>
<accession>A0AAN7DX95</accession>
<name>A0AAN7DX95_QUERU</name>
<comment type="caution">
    <text evidence="5">The sequence shown here is derived from an EMBL/GenBank/DDBJ whole genome shotgun (WGS) entry which is preliminary data.</text>
</comment>
<organism evidence="5 6">
    <name type="scientific">Quercus rubra</name>
    <name type="common">Northern red oak</name>
    <name type="synonym">Quercus borealis</name>
    <dbReference type="NCBI Taxonomy" id="3512"/>
    <lineage>
        <taxon>Eukaryota</taxon>
        <taxon>Viridiplantae</taxon>
        <taxon>Streptophyta</taxon>
        <taxon>Embryophyta</taxon>
        <taxon>Tracheophyta</taxon>
        <taxon>Spermatophyta</taxon>
        <taxon>Magnoliopsida</taxon>
        <taxon>eudicotyledons</taxon>
        <taxon>Gunneridae</taxon>
        <taxon>Pentapetalae</taxon>
        <taxon>rosids</taxon>
        <taxon>fabids</taxon>
        <taxon>Fagales</taxon>
        <taxon>Fagaceae</taxon>
        <taxon>Quercus</taxon>
    </lineage>
</organism>